<evidence type="ECO:0000313" key="2">
    <source>
        <dbReference type="Proteomes" id="UP000294817"/>
    </source>
</evidence>
<name>A0A4R8EV04_9BACT</name>
<dbReference type="AlphaFoldDB" id="A0A4R8EV04"/>
<evidence type="ECO:0008006" key="3">
    <source>
        <dbReference type="Google" id="ProtNLM"/>
    </source>
</evidence>
<evidence type="ECO:0000313" key="1">
    <source>
        <dbReference type="EMBL" id="TDX16236.1"/>
    </source>
</evidence>
<sequence>MMKLYSSNWIWNASVIGFLNAVKELMVNGEEVVDQLIKGEEYVEIEQDLEDFLWSDFNTSSKYNLKPEYEPKFDENRSLPKIGWMFITSVNPQAFKEKIALKQEEEGFTANFNKLFSNAGPYKNFINTQIKDKKLSIINFFSKPKTIENGLICSFCNQRMVPENNSETNDYQISFNLALFQDIGGSYGKFPNANFQDISELLICPTCSQFLLFRHKGFENIFINSTSFNLMYKLNQLAKNMERIDRKEFLMQAQTSEMIIRNSWTLSNTEIIEISGSNVTFNNITDLTAKLFVSPIIISYLQEITYNKQNILDYIISSDFSKILKLVYKELKNDYAPYYEIKIYTEIQKILGGEQMKEKVISVENLYYEGKNCKNEDLIESLKRNIFKILEMVRLGKKAQTQYTILRIFASFNEKIPENLSRIFNPQFPEDLFQAGMYNFLTGIKNAQKKEEEQL</sequence>
<reference evidence="1 2" key="1">
    <citation type="submission" date="2019-03" db="EMBL/GenBank/DDBJ databases">
        <title>Genomic Encyclopedia of Type Strains, Phase IV (KMG-IV): sequencing the most valuable type-strain genomes for metagenomic binning, comparative biology and taxonomic classification.</title>
        <authorList>
            <person name="Goeker M."/>
        </authorList>
    </citation>
    <scope>NUCLEOTIDE SEQUENCE [LARGE SCALE GENOMIC DNA]</scope>
    <source>
        <strain evidence="1 2">DSM 13575</strain>
    </source>
</reference>
<comment type="caution">
    <text evidence="1">The sequence shown here is derived from an EMBL/GenBank/DDBJ whole genome shotgun (WGS) entry which is preliminary data.</text>
</comment>
<protein>
    <recommendedName>
        <fullName evidence="3">CRISPR-associated protein Cst1</fullName>
    </recommendedName>
</protein>
<dbReference type="Proteomes" id="UP000294817">
    <property type="component" value="Unassembled WGS sequence"/>
</dbReference>
<accession>A0A4R8EV04</accession>
<keyword evidence="2" id="KW-1185">Reference proteome</keyword>
<dbReference type="RefSeq" id="WP_103875884.1">
    <property type="nucleotide sequence ID" value="NZ_SODZ01000004.1"/>
</dbReference>
<dbReference type="EMBL" id="SODZ01000004">
    <property type="protein sequence ID" value="TDX16236.1"/>
    <property type="molecule type" value="Genomic_DNA"/>
</dbReference>
<proteinExistence type="predicted"/>
<organism evidence="1 2">
    <name type="scientific">Petrotoga sibirica</name>
    <dbReference type="NCBI Taxonomy" id="156202"/>
    <lineage>
        <taxon>Bacteria</taxon>
        <taxon>Thermotogati</taxon>
        <taxon>Thermotogota</taxon>
        <taxon>Thermotogae</taxon>
        <taxon>Petrotogales</taxon>
        <taxon>Petrotogaceae</taxon>
        <taxon>Petrotoga</taxon>
    </lineage>
</organism>
<gene>
    <name evidence="1" type="ORF">C8D74_10455</name>
</gene>